<keyword evidence="2" id="KW-1185">Reference proteome</keyword>
<reference evidence="1" key="1">
    <citation type="submission" date="2023-04" db="EMBL/GenBank/DDBJ databases">
        <title>Phytophthora fragariaefolia NBRC 109709.</title>
        <authorList>
            <person name="Ichikawa N."/>
            <person name="Sato H."/>
            <person name="Tonouchi N."/>
        </authorList>
    </citation>
    <scope>NUCLEOTIDE SEQUENCE</scope>
    <source>
        <strain evidence="1">NBRC 109709</strain>
    </source>
</reference>
<name>A0A9W6Y465_9STRA</name>
<proteinExistence type="predicted"/>
<sequence>MEEAVTRQHAHPNTVFHCLYGYYHLGHSKQDLARFYNKTPKTIGNWIHRYEETGTYERALTKSDRKFTAEQRQWLHDFYESRPLSYLDEAQEELKKVYRLNISKSSVWRIIHEFGLTWKVIERRAVQIKEQDIFRFVEELSHIDWSHRNVVFLDEVSFDNRGMLRKRGYAVRGQNVVVRGEFQRKP</sequence>
<evidence type="ECO:0000313" key="2">
    <source>
        <dbReference type="Proteomes" id="UP001165121"/>
    </source>
</evidence>
<dbReference type="InterPro" id="IPR009057">
    <property type="entry name" value="Homeodomain-like_sf"/>
</dbReference>
<dbReference type="EMBL" id="BSXT01002921">
    <property type="protein sequence ID" value="GMF51562.1"/>
    <property type="molecule type" value="Genomic_DNA"/>
</dbReference>
<dbReference type="SUPFAM" id="SSF46689">
    <property type="entry name" value="Homeodomain-like"/>
    <property type="match status" value="1"/>
</dbReference>
<dbReference type="Proteomes" id="UP001165121">
    <property type="component" value="Unassembled WGS sequence"/>
</dbReference>
<dbReference type="OrthoDB" id="79420at2759"/>
<evidence type="ECO:0000313" key="1">
    <source>
        <dbReference type="EMBL" id="GMF51562.1"/>
    </source>
</evidence>
<organism evidence="1 2">
    <name type="scientific">Phytophthora fragariaefolia</name>
    <dbReference type="NCBI Taxonomy" id="1490495"/>
    <lineage>
        <taxon>Eukaryota</taxon>
        <taxon>Sar</taxon>
        <taxon>Stramenopiles</taxon>
        <taxon>Oomycota</taxon>
        <taxon>Peronosporomycetes</taxon>
        <taxon>Peronosporales</taxon>
        <taxon>Peronosporaceae</taxon>
        <taxon>Phytophthora</taxon>
    </lineage>
</organism>
<gene>
    <name evidence="1" type="ORF">Pfra01_002087600</name>
</gene>
<accession>A0A9W6Y465</accession>
<dbReference type="AlphaFoldDB" id="A0A9W6Y465"/>
<comment type="caution">
    <text evidence="1">The sequence shown here is derived from an EMBL/GenBank/DDBJ whole genome shotgun (WGS) entry which is preliminary data.</text>
</comment>
<protein>
    <submittedName>
        <fullName evidence="1">Unnamed protein product</fullName>
    </submittedName>
</protein>